<dbReference type="PANTHER" id="PTHR11364">
    <property type="entry name" value="THIOSULFATE SULFERTANSFERASE"/>
    <property type="match status" value="1"/>
</dbReference>
<dbReference type="CDD" id="cd01448">
    <property type="entry name" value="TST_Repeat_1"/>
    <property type="match status" value="1"/>
</dbReference>
<reference evidence="5" key="1">
    <citation type="submission" date="2022-11" db="UniProtKB">
        <authorList>
            <consortium name="WormBaseParasite"/>
        </authorList>
    </citation>
    <scope>IDENTIFICATION</scope>
</reference>
<dbReference type="Gene3D" id="3.40.250.10">
    <property type="entry name" value="Rhodanese-like domain"/>
    <property type="match status" value="2"/>
</dbReference>
<dbReference type="PROSITE" id="PS50206">
    <property type="entry name" value="RHODANESE_3"/>
    <property type="match status" value="2"/>
</dbReference>
<dbReference type="SMART" id="SM00450">
    <property type="entry name" value="RHOD"/>
    <property type="match status" value="2"/>
</dbReference>
<dbReference type="GO" id="GO:0004792">
    <property type="term" value="F:thiosulfate-cyanide sulfurtransferase activity"/>
    <property type="evidence" value="ECO:0007669"/>
    <property type="project" value="TreeGrafter"/>
</dbReference>
<dbReference type="InterPro" id="IPR001763">
    <property type="entry name" value="Rhodanese-like_dom"/>
</dbReference>
<dbReference type="AlphaFoldDB" id="A0A914PJL6"/>
<dbReference type="GO" id="GO:0005739">
    <property type="term" value="C:mitochondrion"/>
    <property type="evidence" value="ECO:0007669"/>
    <property type="project" value="TreeGrafter"/>
</dbReference>
<dbReference type="PANTHER" id="PTHR11364:SF7">
    <property type="entry name" value="THIOSULFATE SULFURTRANSFERASE MPST-1-RELATED"/>
    <property type="match status" value="1"/>
</dbReference>
<evidence type="ECO:0000259" key="3">
    <source>
        <dbReference type="PROSITE" id="PS50206"/>
    </source>
</evidence>
<protein>
    <submittedName>
        <fullName evidence="5">Rhodanese domain-containing protein</fullName>
    </submittedName>
</protein>
<accession>A0A914PJL6</accession>
<feature type="domain" description="Rhodanese" evidence="3">
    <location>
        <begin position="55"/>
        <end position="154"/>
    </location>
</feature>
<dbReference type="WBParaSite" id="PDA_v2.g18578.t1">
    <property type="protein sequence ID" value="PDA_v2.g18578.t1"/>
    <property type="gene ID" value="PDA_v2.g18578"/>
</dbReference>
<keyword evidence="4" id="KW-1185">Reference proteome</keyword>
<organism evidence="4 5">
    <name type="scientific">Panagrolaimus davidi</name>
    <dbReference type="NCBI Taxonomy" id="227884"/>
    <lineage>
        <taxon>Eukaryota</taxon>
        <taxon>Metazoa</taxon>
        <taxon>Ecdysozoa</taxon>
        <taxon>Nematoda</taxon>
        <taxon>Chromadorea</taxon>
        <taxon>Rhabditida</taxon>
        <taxon>Tylenchina</taxon>
        <taxon>Panagrolaimomorpha</taxon>
        <taxon>Panagrolaimoidea</taxon>
        <taxon>Panagrolaimidae</taxon>
        <taxon>Panagrolaimus</taxon>
    </lineage>
</organism>
<dbReference type="InterPro" id="IPR045078">
    <property type="entry name" value="TST/MPST-like"/>
</dbReference>
<dbReference type="InterPro" id="IPR036873">
    <property type="entry name" value="Rhodanese-like_dom_sf"/>
</dbReference>
<evidence type="ECO:0000313" key="5">
    <source>
        <dbReference type="WBParaSite" id="PDA_v2.g18578.t1"/>
    </source>
</evidence>
<sequence length="318" mass="35424">MSSQRFIEANKLNNLLNEKKGNLRVLDCTYQVSSKADAGKYAKMFLDDPSAALKNDTPQFQAFAKSHIPTAQHFNLDFAMAPGEFERFSFLEPEKFQQYVQSLGINNNDHIVLYSRGPIGGMLFASRCYGHGDKISILNGGLEAWTKAGYETESFIDSPPKIPVGNWTAEYSLYDHIINFYDLTTKDRSGKDVFEKSSDVNIFDARPSAQFNNEADSGFDKSKVHGSHISGTKNLPCNEFIDSNGFILSENKIKEKLDSYGFDFGKPNVTLCGMGNQASMLATIIESVYPNAELKVYNGSLKEIELRAPERINGGVKK</sequence>
<evidence type="ECO:0000256" key="1">
    <source>
        <dbReference type="ARBA" id="ARBA00022679"/>
    </source>
</evidence>
<name>A0A914PJL6_9BILA</name>
<dbReference type="Pfam" id="PF00581">
    <property type="entry name" value="Rhodanese"/>
    <property type="match status" value="1"/>
</dbReference>
<proteinExistence type="predicted"/>
<evidence type="ECO:0000313" key="4">
    <source>
        <dbReference type="Proteomes" id="UP000887578"/>
    </source>
</evidence>
<keyword evidence="2" id="KW-0677">Repeat</keyword>
<feature type="domain" description="Rhodanese" evidence="3">
    <location>
        <begin position="196"/>
        <end position="313"/>
    </location>
</feature>
<dbReference type="Proteomes" id="UP000887578">
    <property type="component" value="Unplaced"/>
</dbReference>
<keyword evidence="1" id="KW-0808">Transferase</keyword>
<dbReference type="SUPFAM" id="SSF52821">
    <property type="entry name" value="Rhodanese/Cell cycle control phosphatase"/>
    <property type="match status" value="2"/>
</dbReference>
<evidence type="ECO:0000256" key="2">
    <source>
        <dbReference type="ARBA" id="ARBA00022737"/>
    </source>
</evidence>